<sequence length="180" mass="19366">MSEYAGAWLNALPTPSLGNLLDDDCLRITVALRLGAAVCQPHRCQACGREVREDGHHGLSCAFGISRGSRHSAINEVIKRAIVSAGVPAIREPPGLCRADGKRPDGMTMVPWRHGKALLWDATVSDTVAVSHIVGSTAEAAELRGKRRPTNTGHTLNSKVAICLFRWPSRHLAPARKAKP</sequence>
<name>A0A9X6NFG9_HYPEX</name>
<dbReference type="Proteomes" id="UP000192578">
    <property type="component" value="Unassembled WGS sequence"/>
</dbReference>
<gene>
    <name evidence="1" type="ORF">BV898_17420</name>
</gene>
<dbReference type="OrthoDB" id="2016582at2759"/>
<dbReference type="EMBL" id="MTYJ01000296">
    <property type="protein sequence ID" value="OWA52982.1"/>
    <property type="molecule type" value="Genomic_DNA"/>
</dbReference>
<accession>A0A9X6NFG9</accession>
<proteinExistence type="predicted"/>
<comment type="caution">
    <text evidence="1">The sequence shown here is derived from an EMBL/GenBank/DDBJ whole genome shotgun (WGS) entry which is preliminary data.</text>
</comment>
<protein>
    <submittedName>
        <fullName evidence="1">Uncharacterized protein</fullName>
    </submittedName>
</protein>
<reference evidence="2" key="1">
    <citation type="submission" date="2017-01" db="EMBL/GenBank/DDBJ databases">
        <title>Comparative genomics of anhydrobiosis in the tardigrade Hypsibius dujardini.</title>
        <authorList>
            <person name="Yoshida Y."/>
            <person name="Koutsovoulos G."/>
            <person name="Laetsch D."/>
            <person name="Stevens L."/>
            <person name="Kumar S."/>
            <person name="Horikawa D."/>
            <person name="Ishino K."/>
            <person name="Komine S."/>
            <person name="Tomita M."/>
            <person name="Blaxter M."/>
            <person name="Arakawa K."/>
        </authorList>
    </citation>
    <scope>NUCLEOTIDE SEQUENCE [LARGE SCALE GENOMIC DNA]</scope>
    <source>
        <strain evidence="2">Z151</strain>
    </source>
</reference>
<organism evidence="1 2">
    <name type="scientific">Hypsibius exemplaris</name>
    <name type="common">Freshwater tardigrade</name>
    <dbReference type="NCBI Taxonomy" id="2072580"/>
    <lineage>
        <taxon>Eukaryota</taxon>
        <taxon>Metazoa</taxon>
        <taxon>Ecdysozoa</taxon>
        <taxon>Tardigrada</taxon>
        <taxon>Eutardigrada</taxon>
        <taxon>Parachela</taxon>
        <taxon>Hypsibioidea</taxon>
        <taxon>Hypsibiidae</taxon>
        <taxon>Hypsibius</taxon>
    </lineage>
</organism>
<evidence type="ECO:0000313" key="2">
    <source>
        <dbReference type="Proteomes" id="UP000192578"/>
    </source>
</evidence>
<keyword evidence="2" id="KW-1185">Reference proteome</keyword>
<dbReference type="AlphaFoldDB" id="A0A9X6NFG9"/>
<evidence type="ECO:0000313" key="1">
    <source>
        <dbReference type="EMBL" id="OWA52982.1"/>
    </source>
</evidence>